<protein>
    <submittedName>
        <fullName evidence="1">Uncharacterized protein</fullName>
    </submittedName>
</protein>
<sequence>MIVQEESRKENLLSAGVTSQFIDAIDRLEELGEIQYQIQKPESAYWYLPSIENEYEILRGFDITPICDGSNGDSFYVLLSKPDERKFVYFELEADEIYNDFGGSFQLLLAHIIIDLMDFSEEQSIEDITKFADGLGLLKAKEVINTVSALDEDTDIEKWEVNVLPAIIGGTLNK</sequence>
<evidence type="ECO:0000313" key="2">
    <source>
        <dbReference type="Proteomes" id="UP001149400"/>
    </source>
</evidence>
<proteinExistence type="predicted"/>
<gene>
    <name evidence="1" type="ORF">LRP50_14945</name>
</gene>
<evidence type="ECO:0000313" key="1">
    <source>
        <dbReference type="EMBL" id="MDD1794429.1"/>
    </source>
</evidence>
<keyword evidence="2" id="KW-1185">Reference proteome</keyword>
<comment type="caution">
    <text evidence="1">The sequence shown here is derived from an EMBL/GenBank/DDBJ whole genome shotgun (WGS) entry which is preliminary data.</text>
</comment>
<dbReference type="Proteomes" id="UP001149400">
    <property type="component" value="Unassembled WGS sequence"/>
</dbReference>
<dbReference type="EMBL" id="JAJUBC010000017">
    <property type="protein sequence ID" value="MDD1794429.1"/>
    <property type="molecule type" value="Genomic_DNA"/>
</dbReference>
<organism evidence="1 2">
    <name type="scientific">Enterovibrio gelatinilyticus</name>
    <dbReference type="NCBI Taxonomy" id="2899819"/>
    <lineage>
        <taxon>Bacteria</taxon>
        <taxon>Pseudomonadati</taxon>
        <taxon>Pseudomonadota</taxon>
        <taxon>Gammaproteobacteria</taxon>
        <taxon>Vibrionales</taxon>
        <taxon>Vibrionaceae</taxon>
        <taxon>Enterovibrio</taxon>
    </lineage>
</organism>
<dbReference type="RefSeq" id="WP_274165258.1">
    <property type="nucleotide sequence ID" value="NZ_JAJUBC010000017.1"/>
</dbReference>
<reference evidence="1" key="1">
    <citation type="submission" date="2021-12" db="EMBL/GenBank/DDBJ databases">
        <title>Enterovibrio ZSDZ35 sp. nov. and Enterovibrio ZSDZ42 sp. nov., isolated from coastal seawater in Qingdao.</title>
        <authorList>
            <person name="Zhang P."/>
        </authorList>
    </citation>
    <scope>NUCLEOTIDE SEQUENCE</scope>
    <source>
        <strain evidence="1">ZSDZ42</strain>
    </source>
</reference>
<name>A0ABT5R338_9GAMM</name>
<accession>A0ABT5R338</accession>